<feature type="transmembrane region" description="Helical" evidence="6">
    <location>
        <begin position="255"/>
        <end position="279"/>
    </location>
</feature>
<name>A0AAV2TA45_CALDB</name>
<evidence type="ECO:0000256" key="7">
    <source>
        <dbReference type="SAM" id="MobiDB-lite"/>
    </source>
</evidence>
<reference evidence="9" key="1">
    <citation type="submission" date="2024-06" db="EMBL/GenBank/DDBJ databases">
        <authorList>
            <person name="Liu X."/>
            <person name="Lenzi L."/>
            <person name="Haldenby T S."/>
            <person name="Uol C."/>
        </authorList>
    </citation>
    <scope>NUCLEOTIDE SEQUENCE</scope>
</reference>
<sequence>MSLKFTNDDYVRVPLSNNREEIEDSDPDIEGVIKPSSSKVPEGSPSEPTLWSFEFYQKHFDVDTSQVVRRLAFSLVPNPRTNFVQHILKPHADLYGPFWIATTLILAAAVGGNISNYLQSRGQSTSWHYEFGKVTLASTIIYVYWWLIPLAIAAFLYIRAKKDTQSAQEEDQDTLLTYSESRDRTRRSVLSSAYKFVDLLSVYGYSLAVFVPASILWTIPNTILQWIMTLVAMVISTAFIVFALFPFLRKSQPKFAGPLIVVLVVLHCLFSIGLMMTFFHGSTPAAKLEDISAPVANVPPDAPKVAPPPQVNPVKRDVLTQTQAAVKGAATAHGSGSGGSATKK</sequence>
<keyword evidence="3 6" id="KW-0812">Transmembrane</keyword>
<dbReference type="Proteomes" id="UP001497525">
    <property type="component" value="Unassembled WGS sequence"/>
</dbReference>
<dbReference type="GO" id="GO:0000139">
    <property type="term" value="C:Golgi membrane"/>
    <property type="evidence" value="ECO:0007669"/>
    <property type="project" value="UniProtKB-SubCell"/>
</dbReference>
<dbReference type="GO" id="GO:0016192">
    <property type="term" value="P:vesicle-mediated transport"/>
    <property type="evidence" value="ECO:0007669"/>
    <property type="project" value="InterPro"/>
</dbReference>
<dbReference type="GO" id="GO:0031267">
    <property type="term" value="F:small GTPase binding"/>
    <property type="evidence" value="ECO:0007669"/>
    <property type="project" value="InterPro"/>
</dbReference>
<evidence type="ECO:0000256" key="5">
    <source>
        <dbReference type="ARBA" id="ARBA00023136"/>
    </source>
</evidence>
<evidence type="ECO:0000313" key="10">
    <source>
        <dbReference type="Proteomes" id="UP001497525"/>
    </source>
</evidence>
<evidence type="ECO:0000259" key="8">
    <source>
        <dbReference type="Pfam" id="PF04893"/>
    </source>
</evidence>
<evidence type="ECO:0000256" key="4">
    <source>
        <dbReference type="ARBA" id="ARBA00022989"/>
    </source>
</evidence>
<dbReference type="PANTHER" id="PTHR12822:SF2">
    <property type="entry name" value="PROTEIN YIPF"/>
    <property type="match status" value="1"/>
</dbReference>
<comment type="similarity">
    <text evidence="2 6">Belongs to the YIP1 family.</text>
</comment>
<feature type="region of interest" description="Disordered" evidence="7">
    <location>
        <begin position="16"/>
        <end position="45"/>
    </location>
</feature>
<evidence type="ECO:0000256" key="3">
    <source>
        <dbReference type="ARBA" id="ARBA00022692"/>
    </source>
</evidence>
<evidence type="ECO:0000256" key="2">
    <source>
        <dbReference type="ARBA" id="ARBA00010596"/>
    </source>
</evidence>
<feature type="domain" description="Yip1" evidence="8">
    <location>
        <begin position="74"/>
        <end position="272"/>
    </location>
</feature>
<comment type="subcellular location">
    <subcellularLocation>
        <location evidence="6">Golgi apparatus membrane</location>
        <topology evidence="6">Multi-pass membrane protein</topology>
    </subcellularLocation>
    <subcellularLocation>
        <location evidence="1">Membrane</location>
        <topology evidence="1">Multi-pass membrane protein</topology>
    </subcellularLocation>
</comment>
<keyword evidence="5 6" id="KW-0472">Membrane</keyword>
<dbReference type="AlphaFoldDB" id="A0AAV2TA45"/>
<protein>
    <recommendedName>
        <fullName evidence="6">Protein YIPF</fullName>
    </recommendedName>
</protein>
<organism evidence="9 10">
    <name type="scientific">Calicophoron daubneyi</name>
    <name type="common">Rumen fluke</name>
    <name type="synonym">Paramphistomum daubneyi</name>
    <dbReference type="NCBI Taxonomy" id="300641"/>
    <lineage>
        <taxon>Eukaryota</taxon>
        <taxon>Metazoa</taxon>
        <taxon>Spiralia</taxon>
        <taxon>Lophotrochozoa</taxon>
        <taxon>Platyhelminthes</taxon>
        <taxon>Trematoda</taxon>
        <taxon>Digenea</taxon>
        <taxon>Plagiorchiida</taxon>
        <taxon>Pronocephalata</taxon>
        <taxon>Paramphistomoidea</taxon>
        <taxon>Paramphistomidae</taxon>
        <taxon>Calicophoron</taxon>
    </lineage>
</organism>
<dbReference type="EMBL" id="CAXLJL010000123">
    <property type="protein sequence ID" value="CAL5132322.1"/>
    <property type="molecule type" value="Genomic_DNA"/>
</dbReference>
<dbReference type="InterPro" id="IPR039765">
    <property type="entry name" value="Yip5/YIPF1/YIPF2"/>
</dbReference>
<evidence type="ECO:0000313" key="9">
    <source>
        <dbReference type="EMBL" id="CAL5132322.1"/>
    </source>
</evidence>
<feature type="transmembrane region" description="Helical" evidence="6">
    <location>
        <begin position="196"/>
        <end position="217"/>
    </location>
</feature>
<comment type="caution">
    <text evidence="9">The sequence shown here is derived from an EMBL/GenBank/DDBJ whole genome shotgun (WGS) entry which is preliminary data.</text>
</comment>
<evidence type="ECO:0000256" key="6">
    <source>
        <dbReference type="RuleBase" id="RU361264"/>
    </source>
</evidence>
<accession>A0AAV2TA45</accession>
<feature type="transmembrane region" description="Helical" evidence="6">
    <location>
        <begin position="134"/>
        <end position="158"/>
    </location>
</feature>
<dbReference type="PANTHER" id="PTHR12822">
    <property type="entry name" value="PROTEIN YIPF"/>
    <property type="match status" value="1"/>
</dbReference>
<feature type="transmembrane region" description="Helical" evidence="6">
    <location>
        <begin position="94"/>
        <end position="114"/>
    </location>
</feature>
<proteinExistence type="inferred from homology"/>
<dbReference type="Pfam" id="PF04893">
    <property type="entry name" value="Yip1"/>
    <property type="match status" value="1"/>
</dbReference>
<dbReference type="InterPro" id="IPR006977">
    <property type="entry name" value="Yip1_dom"/>
</dbReference>
<keyword evidence="4 6" id="KW-1133">Transmembrane helix</keyword>
<feature type="transmembrane region" description="Helical" evidence="6">
    <location>
        <begin position="223"/>
        <end position="248"/>
    </location>
</feature>
<gene>
    <name evidence="9" type="ORF">CDAUBV1_LOCUS5158</name>
</gene>
<evidence type="ECO:0000256" key="1">
    <source>
        <dbReference type="ARBA" id="ARBA00004141"/>
    </source>
</evidence>